<protein>
    <submittedName>
        <fullName evidence="4">Phosphoadenosine phosphosulfate reductase</fullName>
    </submittedName>
</protein>
<keyword evidence="5" id="KW-1185">Reference proteome</keyword>
<organism evidence="4 5">
    <name type="scientific">Dillenia turbinata</name>
    <dbReference type="NCBI Taxonomy" id="194707"/>
    <lineage>
        <taxon>Eukaryota</taxon>
        <taxon>Viridiplantae</taxon>
        <taxon>Streptophyta</taxon>
        <taxon>Embryophyta</taxon>
        <taxon>Tracheophyta</taxon>
        <taxon>Spermatophyta</taxon>
        <taxon>Magnoliopsida</taxon>
        <taxon>eudicotyledons</taxon>
        <taxon>Gunneridae</taxon>
        <taxon>Pentapetalae</taxon>
        <taxon>Dilleniales</taxon>
        <taxon>Dilleniaceae</taxon>
        <taxon>Dillenia</taxon>
    </lineage>
</organism>
<feature type="domain" description="Phosphoadenosine phosphosulphate reductase" evidence="3">
    <location>
        <begin position="124"/>
        <end position="168"/>
    </location>
</feature>
<evidence type="ECO:0000313" key="4">
    <source>
        <dbReference type="EMBL" id="KAK6928925.1"/>
    </source>
</evidence>
<dbReference type="GO" id="GO:0051536">
    <property type="term" value="F:iron-sulfur cluster binding"/>
    <property type="evidence" value="ECO:0007669"/>
    <property type="project" value="UniProtKB-KW"/>
</dbReference>
<dbReference type="PANTHER" id="PTHR46482:SF9">
    <property type="entry name" value="5'-ADENYLYLSULFATE REDUCTASE 1, CHLOROPLASTIC"/>
    <property type="match status" value="1"/>
</dbReference>
<sequence length="206" mass="22483">MTSQLVLGATGVLMDPTPANGNCDKIGLNMVKVIYGQDSIENSFMVGLTAENTEKLNPETYHFLDTAEVQALVRSKGLFSFYEAGHQECCQVRKERSVSQNLGRYTRCAVDPSFEGKDGGEVCLVKWNPEANVDSQDVWNFLRTVDVPVKSLHSRGYVSIGCKPSTRPVLPGQHEREGGDGRMLGKGVKLEVSNEDVPASMTVEAA</sequence>
<dbReference type="GO" id="GO:0003824">
    <property type="term" value="F:catalytic activity"/>
    <property type="evidence" value="ECO:0007669"/>
    <property type="project" value="InterPro"/>
</dbReference>
<keyword evidence="2" id="KW-0411">Iron-sulfur</keyword>
<gene>
    <name evidence="4" type="ORF">RJ641_005130</name>
</gene>
<dbReference type="Proteomes" id="UP001370490">
    <property type="component" value="Unassembled WGS sequence"/>
</dbReference>
<dbReference type="InterPro" id="IPR002500">
    <property type="entry name" value="PAPS_reduct_dom"/>
</dbReference>
<name>A0AAN8V7E6_9MAGN</name>
<keyword evidence="1" id="KW-0408">Iron</keyword>
<dbReference type="Gene3D" id="3.40.50.620">
    <property type="entry name" value="HUPs"/>
    <property type="match status" value="1"/>
</dbReference>
<dbReference type="PANTHER" id="PTHR46482">
    <property type="entry name" value="5'-ADENYLYLSULFATE REDUCTASE 3, CHLOROPLASTIC"/>
    <property type="match status" value="1"/>
</dbReference>
<dbReference type="Pfam" id="PF01507">
    <property type="entry name" value="PAPS_reduct"/>
    <property type="match status" value="1"/>
</dbReference>
<reference evidence="4 5" key="1">
    <citation type="submission" date="2023-12" db="EMBL/GenBank/DDBJ databases">
        <title>A high-quality genome assembly for Dillenia turbinata (Dilleniales).</title>
        <authorList>
            <person name="Chanderbali A."/>
        </authorList>
    </citation>
    <scope>NUCLEOTIDE SEQUENCE [LARGE SCALE GENOMIC DNA]</scope>
    <source>
        <strain evidence="4">LSX21</strain>
        <tissue evidence="4">Leaf</tissue>
    </source>
</reference>
<dbReference type="InterPro" id="IPR014729">
    <property type="entry name" value="Rossmann-like_a/b/a_fold"/>
</dbReference>
<comment type="caution">
    <text evidence="4">The sequence shown here is derived from an EMBL/GenBank/DDBJ whole genome shotgun (WGS) entry which is preliminary data.</text>
</comment>
<dbReference type="EMBL" id="JBAMMX010000013">
    <property type="protein sequence ID" value="KAK6928925.1"/>
    <property type="molecule type" value="Genomic_DNA"/>
</dbReference>
<keyword evidence="2" id="KW-0479">Metal-binding</keyword>
<dbReference type="AlphaFoldDB" id="A0AAN8V7E6"/>
<accession>A0AAN8V7E6</accession>
<evidence type="ECO:0000313" key="5">
    <source>
        <dbReference type="Proteomes" id="UP001370490"/>
    </source>
</evidence>
<evidence type="ECO:0000256" key="2">
    <source>
        <dbReference type="ARBA" id="ARBA00023014"/>
    </source>
</evidence>
<evidence type="ECO:0000256" key="1">
    <source>
        <dbReference type="ARBA" id="ARBA00023004"/>
    </source>
</evidence>
<proteinExistence type="predicted"/>
<evidence type="ECO:0000259" key="3">
    <source>
        <dbReference type="Pfam" id="PF01507"/>
    </source>
</evidence>